<sequence length="259" mass="28273">MAVPTAAAGDADEWVNDACLHPHLVAAVLLSFRRRSRLDSETECDEKPSTSATPAPTALLEWGKKRSRMMRLPRTISWPMGEEEEEVAAAAERKGKRRASPQSPLEGYSSASASGGDEGARVSGSACLIASTPDDRLTKVVGNPQAPSVSSIPASSSIQRPPSKKMTKPELQAVERTLLEERAKLHKEMEDLRRAVEVLRADNCKMQIHLELPKIPVKVHVVPEDVKFPGICQHITPSLLPGHKDFLMIPDLNDPLPDC</sequence>
<feature type="region of interest" description="Disordered" evidence="2">
    <location>
        <begin position="137"/>
        <end position="169"/>
    </location>
</feature>
<feature type="region of interest" description="Disordered" evidence="2">
    <location>
        <begin position="87"/>
        <end position="121"/>
    </location>
</feature>
<dbReference type="AlphaFoldDB" id="A0AAV8QAE4"/>
<evidence type="ECO:0000256" key="1">
    <source>
        <dbReference type="SAM" id="Coils"/>
    </source>
</evidence>
<dbReference type="EMBL" id="JAQQAF010000008">
    <property type="protein sequence ID" value="KAJ8465860.1"/>
    <property type="molecule type" value="Genomic_DNA"/>
</dbReference>
<evidence type="ECO:0000313" key="3">
    <source>
        <dbReference type="EMBL" id="KAJ8465860.1"/>
    </source>
</evidence>
<accession>A0AAV8QAE4</accession>
<gene>
    <name evidence="3" type="ORF">OPV22_028412</name>
</gene>
<keyword evidence="4" id="KW-1185">Reference proteome</keyword>
<feature type="compositionally biased region" description="Low complexity" evidence="2">
    <location>
        <begin position="144"/>
        <end position="161"/>
    </location>
</feature>
<organism evidence="3 4">
    <name type="scientific">Ensete ventricosum</name>
    <name type="common">Abyssinian banana</name>
    <name type="synonym">Musa ensete</name>
    <dbReference type="NCBI Taxonomy" id="4639"/>
    <lineage>
        <taxon>Eukaryota</taxon>
        <taxon>Viridiplantae</taxon>
        <taxon>Streptophyta</taxon>
        <taxon>Embryophyta</taxon>
        <taxon>Tracheophyta</taxon>
        <taxon>Spermatophyta</taxon>
        <taxon>Magnoliopsida</taxon>
        <taxon>Liliopsida</taxon>
        <taxon>Zingiberales</taxon>
        <taxon>Musaceae</taxon>
        <taxon>Ensete</taxon>
    </lineage>
</organism>
<evidence type="ECO:0000313" key="4">
    <source>
        <dbReference type="Proteomes" id="UP001222027"/>
    </source>
</evidence>
<protein>
    <submittedName>
        <fullName evidence="3">Uncharacterized protein</fullName>
    </submittedName>
</protein>
<dbReference type="PANTHER" id="PTHR35099">
    <property type="entry name" value="OS02G0182700 PROTEIN"/>
    <property type="match status" value="1"/>
</dbReference>
<feature type="coiled-coil region" evidence="1">
    <location>
        <begin position="175"/>
        <end position="202"/>
    </location>
</feature>
<comment type="caution">
    <text evidence="3">The sequence shown here is derived from an EMBL/GenBank/DDBJ whole genome shotgun (WGS) entry which is preliminary data.</text>
</comment>
<name>A0AAV8QAE4_ENSVE</name>
<proteinExistence type="predicted"/>
<evidence type="ECO:0000256" key="2">
    <source>
        <dbReference type="SAM" id="MobiDB-lite"/>
    </source>
</evidence>
<dbReference type="Proteomes" id="UP001222027">
    <property type="component" value="Unassembled WGS sequence"/>
</dbReference>
<dbReference type="PANTHER" id="PTHR35099:SF2">
    <property type="entry name" value="OS02G0182700 PROTEIN"/>
    <property type="match status" value="1"/>
</dbReference>
<reference evidence="3 4" key="1">
    <citation type="submission" date="2022-12" db="EMBL/GenBank/DDBJ databases">
        <title>Chromosome-scale assembly of the Ensete ventricosum genome.</title>
        <authorList>
            <person name="Dussert Y."/>
            <person name="Stocks J."/>
            <person name="Wendawek A."/>
            <person name="Woldeyes F."/>
            <person name="Nichols R.A."/>
            <person name="Borrell J.S."/>
        </authorList>
    </citation>
    <scope>NUCLEOTIDE SEQUENCE [LARGE SCALE GENOMIC DNA]</scope>
    <source>
        <strain evidence="4">cv. Maze</strain>
        <tissue evidence="3">Seeds</tissue>
    </source>
</reference>
<keyword evidence="1" id="KW-0175">Coiled coil</keyword>